<proteinExistence type="predicted"/>
<dbReference type="OrthoDB" id="2920197at2"/>
<dbReference type="Gene3D" id="2.40.30.80">
    <property type="entry name" value="YkvR-like"/>
    <property type="match status" value="1"/>
</dbReference>
<dbReference type="AlphaFoldDB" id="A0A285CSW5"/>
<dbReference type="RefSeq" id="WP_097158625.1">
    <property type="nucleotide sequence ID" value="NZ_JBEPMQ010000006.1"/>
</dbReference>
<protein>
    <submittedName>
        <fullName evidence="1">Uncharacterized protein DUF3219</fullName>
    </submittedName>
</protein>
<evidence type="ECO:0000313" key="2">
    <source>
        <dbReference type="Proteomes" id="UP000219546"/>
    </source>
</evidence>
<dbReference type="SUPFAM" id="SSF159173">
    <property type="entry name" value="YkvR-like"/>
    <property type="match status" value="1"/>
</dbReference>
<sequence>MEVLLNEVSIDAENIYINTITHKKTKEEQRVIGFEFNVISQEYHKITTLLYENDFTIKVPAKNLEFRGRINSYSTSITNLYNENETGVFKLELIEL</sequence>
<accession>A0A285CSW5</accession>
<dbReference type="Pfam" id="PF11514">
    <property type="entry name" value="DUF3219"/>
    <property type="match status" value="1"/>
</dbReference>
<evidence type="ECO:0000313" key="1">
    <source>
        <dbReference type="EMBL" id="SNX70657.1"/>
    </source>
</evidence>
<dbReference type="EMBL" id="OAOP01000004">
    <property type="protein sequence ID" value="SNX70657.1"/>
    <property type="molecule type" value="Genomic_DNA"/>
</dbReference>
<keyword evidence="2" id="KW-1185">Reference proteome</keyword>
<dbReference type="InterPro" id="IPR021596">
    <property type="entry name" value="DUF3219"/>
</dbReference>
<gene>
    <name evidence="1" type="ORF">SAMN05877753_104229</name>
</gene>
<dbReference type="Proteomes" id="UP000219546">
    <property type="component" value="Unassembled WGS sequence"/>
</dbReference>
<reference evidence="1 2" key="1">
    <citation type="submission" date="2017-08" db="EMBL/GenBank/DDBJ databases">
        <authorList>
            <person name="de Groot N.N."/>
        </authorList>
    </citation>
    <scope>NUCLEOTIDE SEQUENCE [LARGE SCALE GENOMIC DNA]</scope>
    <source>
        <strain evidence="1 2">JC228</strain>
    </source>
</reference>
<organism evidence="1 2">
    <name type="scientific">Bacillus oleivorans</name>
    <dbReference type="NCBI Taxonomy" id="1448271"/>
    <lineage>
        <taxon>Bacteria</taxon>
        <taxon>Bacillati</taxon>
        <taxon>Bacillota</taxon>
        <taxon>Bacilli</taxon>
        <taxon>Bacillales</taxon>
        <taxon>Bacillaceae</taxon>
        <taxon>Bacillus</taxon>
    </lineage>
</organism>
<dbReference type="InterPro" id="IPR023105">
    <property type="entry name" value="YkvR-like_sf"/>
</dbReference>
<name>A0A285CSW5_9BACI</name>